<dbReference type="CDD" id="cd00063">
    <property type="entry name" value="FN3"/>
    <property type="match status" value="1"/>
</dbReference>
<dbReference type="InterPro" id="IPR003961">
    <property type="entry name" value="FN3_dom"/>
</dbReference>
<evidence type="ECO:0000313" key="2">
    <source>
        <dbReference type="EMBL" id="GAQ95612.1"/>
    </source>
</evidence>
<dbReference type="STRING" id="86166.TAGGR_385"/>
<dbReference type="OrthoDB" id="9813484at2"/>
<sequence length="319" mass="36933">MKYIRTLVKSFMPAYVLICLLILLSLTACGRKLDPTLEDYLQPEPVNELNLTAYYDKIVISWSYPEKNRAKLSSFLIERENSGQIKSLHLNPELNSFEDRDFIFGQTYRYRIFAINKKGIYSKPIENSITPKKLPEVSEIQYKITQDGVLLSWKSENSVMYNIYKIDGQKQKIGTTDKKSLLVEENFKNQAIQESLTYLITPYIAESNIYIEGEGSEIKVPVAEFIPSKPEEVFWTVNENGVYISWREVPEKWIKGYKVYRKTASDSDFILIGDTMIPLFFDVEYNINNLKSPVFYRILSAGPLKESEPFEIKVEVQSG</sequence>
<feature type="domain" description="Fibronectin type-III" evidence="1">
    <location>
        <begin position="42"/>
        <end position="137"/>
    </location>
</feature>
<protein>
    <recommendedName>
        <fullName evidence="1">Fibronectin type-III domain-containing protein</fullName>
    </recommendedName>
</protein>
<proteinExistence type="predicted"/>
<evidence type="ECO:0000313" key="3">
    <source>
        <dbReference type="Proteomes" id="UP000054976"/>
    </source>
</evidence>
<dbReference type="SUPFAM" id="SSF49265">
    <property type="entry name" value="Fibronectin type III"/>
    <property type="match status" value="1"/>
</dbReference>
<name>A0A0U9HRF5_9BACT</name>
<dbReference type="Gene3D" id="2.60.40.10">
    <property type="entry name" value="Immunoglobulins"/>
    <property type="match status" value="2"/>
</dbReference>
<evidence type="ECO:0000259" key="1">
    <source>
        <dbReference type="PROSITE" id="PS50853"/>
    </source>
</evidence>
<dbReference type="AlphaFoldDB" id="A0A0U9HRF5"/>
<dbReference type="RefSeq" id="WP_059177042.1">
    <property type="nucleotide sequence ID" value="NZ_BCNO01000003.1"/>
</dbReference>
<accession>A0A0U9HRF5</accession>
<reference evidence="3" key="1">
    <citation type="submission" date="2016-01" db="EMBL/GenBank/DDBJ databases">
        <title>Draft genome sequence of Thermodesulfovibrio aggregans strain TGE-P1.</title>
        <authorList>
            <person name="Sekiguchi Y."/>
            <person name="Ohashi A."/>
            <person name="Matsuura N."/>
            <person name="Tourlousse M.D."/>
        </authorList>
    </citation>
    <scope>NUCLEOTIDE SEQUENCE [LARGE SCALE GENOMIC DNA]</scope>
    <source>
        <strain evidence="3">TGE-P1</strain>
    </source>
</reference>
<dbReference type="EMBL" id="BCNO01000003">
    <property type="protein sequence ID" value="GAQ95612.1"/>
    <property type="molecule type" value="Genomic_DNA"/>
</dbReference>
<comment type="caution">
    <text evidence="2">The sequence shown here is derived from an EMBL/GenBank/DDBJ whole genome shotgun (WGS) entry which is preliminary data.</text>
</comment>
<dbReference type="PROSITE" id="PS50853">
    <property type="entry name" value="FN3"/>
    <property type="match status" value="1"/>
</dbReference>
<dbReference type="InterPro" id="IPR013783">
    <property type="entry name" value="Ig-like_fold"/>
</dbReference>
<dbReference type="Proteomes" id="UP000054976">
    <property type="component" value="Unassembled WGS sequence"/>
</dbReference>
<gene>
    <name evidence="2" type="ORF">TAGGR_385</name>
</gene>
<dbReference type="InterPro" id="IPR036116">
    <property type="entry name" value="FN3_sf"/>
</dbReference>
<keyword evidence="3" id="KW-1185">Reference proteome</keyword>
<organism evidence="2 3">
    <name type="scientific">Thermodesulfovibrio aggregans</name>
    <dbReference type="NCBI Taxonomy" id="86166"/>
    <lineage>
        <taxon>Bacteria</taxon>
        <taxon>Pseudomonadati</taxon>
        <taxon>Nitrospirota</taxon>
        <taxon>Thermodesulfovibrionia</taxon>
        <taxon>Thermodesulfovibrionales</taxon>
        <taxon>Thermodesulfovibrionaceae</taxon>
        <taxon>Thermodesulfovibrio</taxon>
    </lineage>
</organism>
<dbReference type="PROSITE" id="PS51257">
    <property type="entry name" value="PROKAR_LIPOPROTEIN"/>
    <property type="match status" value="1"/>
</dbReference>